<accession>A0ABT3ND06</accession>
<comment type="caution">
    <text evidence="5">The sequence shown here is derived from an EMBL/GenBank/DDBJ whole genome shotgun (WGS) entry which is preliminary data.</text>
</comment>
<feature type="domain" description="Acetyl-CoA hydrolase/transferase N-terminal" evidence="3">
    <location>
        <begin position="8"/>
        <end position="177"/>
    </location>
</feature>
<dbReference type="Gene3D" id="3.30.750.70">
    <property type="entry name" value="4-hydroxybutyrate coenzyme like domains"/>
    <property type="match status" value="1"/>
</dbReference>
<evidence type="ECO:0000313" key="5">
    <source>
        <dbReference type="EMBL" id="MCW7755295.1"/>
    </source>
</evidence>
<organism evidence="5 6">
    <name type="scientific">Desulfobotulus pelophilus</name>
    <dbReference type="NCBI Taxonomy" id="2823377"/>
    <lineage>
        <taxon>Bacteria</taxon>
        <taxon>Pseudomonadati</taxon>
        <taxon>Thermodesulfobacteriota</taxon>
        <taxon>Desulfobacteria</taxon>
        <taxon>Desulfobacterales</taxon>
        <taxon>Desulfobacteraceae</taxon>
        <taxon>Desulfobotulus</taxon>
    </lineage>
</organism>
<feature type="domain" description="Acetyl-CoA hydrolase/transferase C-terminal" evidence="4">
    <location>
        <begin position="274"/>
        <end position="427"/>
    </location>
</feature>
<dbReference type="Gene3D" id="3.40.1080.10">
    <property type="entry name" value="Glutaconate Coenzyme A-transferase"/>
    <property type="match status" value="1"/>
</dbReference>
<keyword evidence="2" id="KW-0808">Transferase</keyword>
<dbReference type="PANTHER" id="PTHR21432">
    <property type="entry name" value="ACETYL-COA HYDROLASE-RELATED"/>
    <property type="match status" value="1"/>
</dbReference>
<comment type="similarity">
    <text evidence="1">Belongs to the acetyl-CoA hydrolase/transferase family.</text>
</comment>
<dbReference type="EMBL" id="JAPFPW010000029">
    <property type="protein sequence ID" value="MCW7755295.1"/>
    <property type="molecule type" value="Genomic_DNA"/>
</dbReference>
<dbReference type="PANTHER" id="PTHR21432:SF20">
    <property type="entry name" value="ACETYL-COA HYDROLASE"/>
    <property type="match status" value="1"/>
</dbReference>
<evidence type="ECO:0000259" key="4">
    <source>
        <dbReference type="Pfam" id="PF13336"/>
    </source>
</evidence>
<dbReference type="InterPro" id="IPR003702">
    <property type="entry name" value="ActCoA_hydro_N"/>
</dbReference>
<reference evidence="5 6" key="1">
    <citation type="submission" date="2022-11" db="EMBL/GenBank/DDBJ databases">
        <title>Desulfobotulus tamanensis H1 sp. nov. - anaerobic, alkaliphilic, sulphate reducing bacterium isolated from terrestrial mud volcano.</title>
        <authorList>
            <person name="Frolova A."/>
            <person name="Merkel A.Y."/>
            <person name="Slobodkin A.I."/>
        </authorList>
    </citation>
    <scope>NUCLEOTIDE SEQUENCE [LARGE SCALE GENOMIC DNA]</scope>
    <source>
        <strain evidence="5 6">H1</strain>
    </source>
</reference>
<dbReference type="Pfam" id="PF02550">
    <property type="entry name" value="AcetylCoA_hydro"/>
    <property type="match status" value="1"/>
</dbReference>
<dbReference type="InterPro" id="IPR038460">
    <property type="entry name" value="AcetylCoA_hyd_C_sf"/>
</dbReference>
<protein>
    <recommendedName>
        <fullName evidence="7">Acetyl-CoA hydrolase/transferase family protein</fullName>
    </recommendedName>
</protein>
<evidence type="ECO:0000313" key="6">
    <source>
        <dbReference type="Proteomes" id="UP001209681"/>
    </source>
</evidence>
<keyword evidence="6" id="KW-1185">Reference proteome</keyword>
<dbReference type="InterPro" id="IPR037171">
    <property type="entry name" value="NagB/RpiA_transferase-like"/>
</dbReference>
<dbReference type="InterPro" id="IPR046433">
    <property type="entry name" value="ActCoA_hydro"/>
</dbReference>
<dbReference type="InterPro" id="IPR026888">
    <property type="entry name" value="AcetylCoA_hyd_C"/>
</dbReference>
<dbReference type="Proteomes" id="UP001209681">
    <property type="component" value="Unassembled WGS sequence"/>
</dbReference>
<dbReference type="Gene3D" id="3.40.1080.20">
    <property type="entry name" value="Acetyl-CoA hydrolase/transferase C-terminal domain"/>
    <property type="match status" value="1"/>
</dbReference>
<evidence type="ECO:0000256" key="1">
    <source>
        <dbReference type="ARBA" id="ARBA00009632"/>
    </source>
</evidence>
<evidence type="ECO:0000259" key="3">
    <source>
        <dbReference type="Pfam" id="PF02550"/>
    </source>
</evidence>
<dbReference type="RefSeq" id="WP_265426235.1">
    <property type="nucleotide sequence ID" value="NZ_JAPFPW010000029.1"/>
</dbReference>
<sequence>MDTWKTIYQEKKRSLAESVSLVKSGHRVGVSPSASFPLEMINALSARDDLEGVRLDSGLLLFPPDFLRPDQSGRIDYHAFFMGPLERMALKAGLLEPASIHFSQLHEAFPEGSLDAAILEVSSPDAFGYMGLGPVGVLCGRSMIRAAQKVIVQVNSKVPRLYGSQARIHISEVDALSEVERPLFGVPASMPGDTDASIARMIAERIPNGATLQLGIGELAGAIGNYLDGHRDLGIHSEMLTPSIIRLFEKGVITGEKKTLHPREMVVGFCIASQKDYEFLDDNPAVAFHPVSYVNNPDIIGAHKNFVSVNNALSMDLTGQVSSESVGYRQFSGTGGQLDFVRGAGRSDGGMSFIAMHSTLDTGKGRVSRIRTSLEPGTAITTPRSDVHYVVTEYGIADLKNKSIPERVTALIGIAHPDFRESLAKEAVDVGLIRPAFLRRMNEAA</sequence>
<evidence type="ECO:0008006" key="7">
    <source>
        <dbReference type="Google" id="ProtNLM"/>
    </source>
</evidence>
<name>A0ABT3ND06_9BACT</name>
<proteinExistence type="inferred from homology"/>
<gene>
    <name evidence="5" type="ORF">OOT00_15015</name>
</gene>
<evidence type="ECO:0000256" key="2">
    <source>
        <dbReference type="ARBA" id="ARBA00022679"/>
    </source>
</evidence>
<dbReference type="Pfam" id="PF13336">
    <property type="entry name" value="AcetylCoA_hyd_C"/>
    <property type="match status" value="1"/>
</dbReference>
<dbReference type="SUPFAM" id="SSF100950">
    <property type="entry name" value="NagB/RpiA/CoA transferase-like"/>
    <property type="match status" value="2"/>
</dbReference>